<dbReference type="EMBL" id="JAXCEI010000001">
    <property type="protein sequence ID" value="MFA1537781.1"/>
    <property type="molecule type" value="Genomic_DNA"/>
</dbReference>
<sequence length="155" mass="15684">MRWAVLGGLLLLACGCGRQSAPPASAGFTEGGVEVSISVSESEVTAVFRPERAGFHVYSVDLPAGGVDGLGIPTRLGVRGGLAAAGRASADESVRMLDLPSLGVKLPVYPDGPVAVSLPVKRTGNSAEVVVSYGACSAGTCLPPVIDHVTRVTLD</sequence>
<keyword evidence="2" id="KW-1185">Reference proteome</keyword>
<evidence type="ECO:0008006" key="3">
    <source>
        <dbReference type="Google" id="ProtNLM"/>
    </source>
</evidence>
<comment type="caution">
    <text evidence="1">The sequence shown here is derived from an EMBL/GenBank/DDBJ whole genome shotgun (WGS) entry which is preliminary data.</text>
</comment>
<dbReference type="PROSITE" id="PS51257">
    <property type="entry name" value="PROKAR_LIPOPROTEIN"/>
    <property type="match status" value="1"/>
</dbReference>
<gene>
    <name evidence="1" type="ORF">SM611_02460</name>
</gene>
<dbReference type="RefSeq" id="WP_371947111.1">
    <property type="nucleotide sequence ID" value="NZ_JAXCEI010000001.1"/>
</dbReference>
<name>A0ABV4Q531_9ACTN</name>
<reference evidence="1 2" key="1">
    <citation type="submission" date="2023-11" db="EMBL/GenBank/DDBJ databases">
        <title>Actinomadura monticuli sp. nov., isolated from volcanic ash.</title>
        <authorList>
            <person name="Lee S.D."/>
            <person name="Yang H."/>
            <person name="Kim I.S."/>
        </authorList>
    </citation>
    <scope>NUCLEOTIDE SEQUENCE [LARGE SCALE GENOMIC DNA]</scope>
    <source>
        <strain evidence="1 2">DLS-62</strain>
    </source>
</reference>
<dbReference type="Proteomes" id="UP001569963">
    <property type="component" value="Unassembled WGS sequence"/>
</dbReference>
<organism evidence="1 2">
    <name type="scientific">Actinomadura monticuli</name>
    <dbReference type="NCBI Taxonomy" id="3097367"/>
    <lineage>
        <taxon>Bacteria</taxon>
        <taxon>Bacillati</taxon>
        <taxon>Actinomycetota</taxon>
        <taxon>Actinomycetes</taxon>
        <taxon>Streptosporangiales</taxon>
        <taxon>Thermomonosporaceae</taxon>
        <taxon>Actinomadura</taxon>
    </lineage>
</organism>
<proteinExistence type="predicted"/>
<evidence type="ECO:0000313" key="2">
    <source>
        <dbReference type="Proteomes" id="UP001569963"/>
    </source>
</evidence>
<accession>A0ABV4Q531</accession>
<protein>
    <recommendedName>
        <fullName evidence="3">Thiol:disulfide interchange protein DsbD N-terminal domain-containing protein</fullName>
    </recommendedName>
</protein>
<evidence type="ECO:0000313" key="1">
    <source>
        <dbReference type="EMBL" id="MFA1537781.1"/>
    </source>
</evidence>